<keyword evidence="5" id="KW-1185">Reference proteome</keyword>
<dbReference type="OrthoDB" id="3512845at2759"/>
<dbReference type="Pfam" id="PF25540">
    <property type="entry name" value="DUF7923"/>
    <property type="match status" value="1"/>
</dbReference>
<organism evidence="4 5">
    <name type="scientific">Thelonectria olida</name>
    <dbReference type="NCBI Taxonomy" id="1576542"/>
    <lineage>
        <taxon>Eukaryota</taxon>
        <taxon>Fungi</taxon>
        <taxon>Dikarya</taxon>
        <taxon>Ascomycota</taxon>
        <taxon>Pezizomycotina</taxon>
        <taxon>Sordariomycetes</taxon>
        <taxon>Hypocreomycetidae</taxon>
        <taxon>Hypocreales</taxon>
        <taxon>Nectriaceae</taxon>
        <taxon>Thelonectria</taxon>
    </lineage>
</organism>
<name>A0A9P8W789_9HYPO</name>
<comment type="caution">
    <text evidence="4">The sequence shown here is derived from an EMBL/GenBank/DDBJ whole genome shotgun (WGS) entry which is preliminary data.</text>
</comment>
<dbReference type="PANTHER" id="PTHR37543">
    <property type="entry name" value="CCCH ZINC FINGER DNA BINDING PROTEIN (AFU_ORTHOLOGUE AFUA_5G12760)"/>
    <property type="match status" value="1"/>
</dbReference>
<feature type="zinc finger region" description="C3H1-type" evidence="1">
    <location>
        <begin position="417"/>
        <end position="445"/>
    </location>
</feature>
<dbReference type="Proteomes" id="UP000777438">
    <property type="component" value="Unassembled WGS sequence"/>
</dbReference>
<sequence length="514" mass="56557">METNWADLVARYQHLQSWQNSSSDLMQDILRYAQNIDSVLREENRILTDKLRDAELDLADAKQGRRDLQQRVKRYDSELLSLSGENDSLKNRNPYIMILVDGDGLLFHEDLIKKGNEGGKIAAAALRASVASIVGDRANELEVIARVVANVSGLGKAMVRDGSLDNQQNFKDFTLGFTQAKASFDFIDVGYGKERADTKIKETTRWHLQNSNCKQILLGISHDAGYAPFLDEILTDTPTRHRVSVLEGYPTVRELRDTRVNIERFSRDIFRTTKLVDKSPTISLPNNGSMNGVHGMLTPATSNASMSPPLSSATAVHAVSEAPTPTPAVAQVPAPVSAPVSVASPAVSSSYANMAAAPSPPPQMHIPLAPKPSAKKAAAAAAAAAPAVPAWVPEPRGLDELIPTVSLQAMETIKRRKEHNKLCNNHYLRGPCTKIDNCLFVHNYKPTRDELRALAMLSRLNPCTRGQDCEVEDCIYGHHCPSFKDNVCTHPYCRFPVEAHPPGCKFKNTKIHEN</sequence>
<dbReference type="InterPro" id="IPR057654">
    <property type="entry name" value="Znf-CCCH_tandem"/>
</dbReference>
<dbReference type="PANTHER" id="PTHR37543:SF1">
    <property type="entry name" value="CCCH ZINC FINGER DNA BINDING PROTEIN (AFU_ORTHOLOGUE AFUA_5G12760)"/>
    <property type="match status" value="1"/>
</dbReference>
<dbReference type="Pfam" id="PF25542">
    <property type="entry name" value="zf-CCCH_12"/>
    <property type="match status" value="1"/>
</dbReference>
<dbReference type="AlphaFoldDB" id="A0A9P8W789"/>
<reference evidence="4 5" key="1">
    <citation type="journal article" date="2021" name="Nat. Commun.">
        <title>Genetic determinants of endophytism in the Arabidopsis root mycobiome.</title>
        <authorList>
            <person name="Mesny F."/>
            <person name="Miyauchi S."/>
            <person name="Thiergart T."/>
            <person name="Pickel B."/>
            <person name="Atanasova L."/>
            <person name="Karlsson M."/>
            <person name="Huettel B."/>
            <person name="Barry K.W."/>
            <person name="Haridas S."/>
            <person name="Chen C."/>
            <person name="Bauer D."/>
            <person name="Andreopoulos W."/>
            <person name="Pangilinan J."/>
            <person name="LaButti K."/>
            <person name="Riley R."/>
            <person name="Lipzen A."/>
            <person name="Clum A."/>
            <person name="Drula E."/>
            <person name="Henrissat B."/>
            <person name="Kohler A."/>
            <person name="Grigoriev I.V."/>
            <person name="Martin F.M."/>
            <person name="Hacquard S."/>
        </authorList>
    </citation>
    <scope>NUCLEOTIDE SEQUENCE [LARGE SCALE GENOMIC DNA]</scope>
    <source>
        <strain evidence="4 5">MPI-CAGE-CH-0241</strain>
    </source>
</reference>
<feature type="coiled-coil region" evidence="2">
    <location>
        <begin position="44"/>
        <end position="92"/>
    </location>
</feature>
<dbReference type="PROSITE" id="PS50103">
    <property type="entry name" value="ZF_C3H1"/>
    <property type="match status" value="1"/>
</dbReference>
<proteinExistence type="predicted"/>
<keyword evidence="1" id="KW-0862">Zinc</keyword>
<gene>
    <name evidence="4" type="ORF">B0T10DRAFT_304653</name>
</gene>
<evidence type="ECO:0000259" key="3">
    <source>
        <dbReference type="PROSITE" id="PS50103"/>
    </source>
</evidence>
<evidence type="ECO:0000256" key="2">
    <source>
        <dbReference type="SAM" id="Coils"/>
    </source>
</evidence>
<dbReference type="EMBL" id="JAGPYM010000008">
    <property type="protein sequence ID" value="KAH6891170.1"/>
    <property type="molecule type" value="Genomic_DNA"/>
</dbReference>
<evidence type="ECO:0000313" key="5">
    <source>
        <dbReference type="Proteomes" id="UP000777438"/>
    </source>
</evidence>
<dbReference type="InterPro" id="IPR057683">
    <property type="entry name" value="DUF7923"/>
</dbReference>
<feature type="domain" description="C3H1-type" evidence="3">
    <location>
        <begin position="417"/>
        <end position="445"/>
    </location>
</feature>
<evidence type="ECO:0000256" key="1">
    <source>
        <dbReference type="PROSITE-ProRule" id="PRU00723"/>
    </source>
</evidence>
<dbReference type="InterPro" id="IPR000571">
    <property type="entry name" value="Znf_CCCH"/>
</dbReference>
<protein>
    <recommendedName>
        <fullName evidence="3">C3H1-type domain-containing protein</fullName>
    </recommendedName>
</protein>
<dbReference type="Pfam" id="PF25543">
    <property type="entry name" value="zf-CCCH_tandem"/>
    <property type="match status" value="1"/>
</dbReference>
<keyword evidence="1" id="KW-0863">Zinc-finger</keyword>
<keyword evidence="2" id="KW-0175">Coiled coil</keyword>
<accession>A0A9P8W789</accession>
<dbReference type="GO" id="GO:0008270">
    <property type="term" value="F:zinc ion binding"/>
    <property type="evidence" value="ECO:0007669"/>
    <property type="project" value="UniProtKB-KW"/>
</dbReference>
<evidence type="ECO:0000313" key="4">
    <source>
        <dbReference type="EMBL" id="KAH6891170.1"/>
    </source>
</evidence>
<keyword evidence="1" id="KW-0479">Metal-binding</keyword>